<gene>
    <name evidence="1" type="ORF">LOK49_LG01G03350</name>
</gene>
<organism evidence="1 2">
    <name type="scientific">Camellia lanceoleosa</name>
    <dbReference type="NCBI Taxonomy" id="1840588"/>
    <lineage>
        <taxon>Eukaryota</taxon>
        <taxon>Viridiplantae</taxon>
        <taxon>Streptophyta</taxon>
        <taxon>Embryophyta</taxon>
        <taxon>Tracheophyta</taxon>
        <taxon>Spermatophyta</taxon>
        <taxon>Magnoliopsida</taxon>
        <taxon>eudicotyledons</taxon>
        <taxon>Gunneridae</taxon>
        <taxon>Pentapetalae</taxon>
        <taxon>asterids</taxon>
        <taxon>Ericales</taxon>
        <taxon>Theaceae</taxon>
        <taxon>Camellia</taxon>
    </lineage>
</organism>
<accession>A0ACC0J0N6</accession>
<evidence type="ECO:0000313" key="1">
    <source>
        <dbReference type="EMBL" id="KAI8031325.1"/>
    </source>
</evidence>
<sequence length="207" mass="23774">METLLPISPKYFCLFCFCPHVLYSNLEMKNEKKKKEKKLSLEDEDELARKKVKRIDTSEERLQGLKNQHIQRKRIGIIDQSSFSFESESESESTDNVVSTSKDAIYNEKLEPEFDVMKSMIHVSYSESKDAEKLKENVELELVVNNKAVDKVDLLEGDMKRFENGLNGDGDGDGGGDEEVKEKDGPRFRDNILIVINLFKSVINLFL</sequence>
<proteinExistence type="predicted"/>
<evidence type="ECO:0000313" key="2">
    <source>
        <dbReference type="Proteomes" id="UP001060215"/>
    </source>
</evidence>
<dbReference type="EMBL" id="CM045758">
    <property type="protein sequence ID" value="KAI8031325.1"/>
    <property type="molecule type" value="Genomic_DNA"/>
</dbReference>
<keyword evidence="2" id="KW-1185">Reference proteome</keyword>
<reference evidence="1 2" key="1">
    <citation type="journal article" date="2022" name="Plant J.">
        <title>Chromosome-level genome of Camellia lanceoleosa provides a valuable resource for understanding genome evolution and self-incompatibility.</title>
        <authorList>
            <person name="Gong W."/>
            <person name="Xiao S."/>
            <person name="Wang L."/>
            <person name="Liao Z."/>
            <person name="Chang Y."/>
            <person name="Mo W."/>
            <person name="Hu G."/>
            <person name="Li W."/>
            <person name="Zhao G."/>
            <person name="Zhu H."/>
            <person name="Hu X."/>
            <person name="Ji K."/>
            <person name="Xiang X."/>
            <person name="Song Q."/>
            <person name="Yuan D."/>
            <person name="Jin S."/>
            <person name="Zhang L."/>
        </authorList>
    </citation>
    <scope>NUCLEOTIDE SEQUENCE [LARGE SCALE GENOMIC DNA]</scope>
    <source>
        <strain evidence="1">SQ_2022a</strain>
    </source>
</reference>
<protein>
    <submittedName>
        <fullName evidence="1">Uncharacterized protein</fullName>
    </submittedName>
</protein>
<comment type="caution">
    <text evidence="1">The sequence shown here is derived from an EMBL/GenBank/DDBJ whole genome shotgun (WGS) entry which is preliminary data.</text>
</comment>
<name>A0ACC0J0N6_9ERIC</name>
<dbReference type="Proteomes" id="UP001060215">
    <property type="component" value="Chromosome 1"/>
</dbReference>